<keyword evidence="8" id="KW-0862">Zinc</keyword>
<evidence type="ECO:0000256" key="10">
    <source>
        <dbReference type="ARBA" id="ARBA00023004"/>
    </source>
</evidence>
<dbReference type="Pfam" id="PF02771">
    <property type="entry name" value="Acyl-CoA_dh_N"/>
    <property type="match status" value="1"/>
</dbReference>
<dbReference type="GeneID" id="62198898"/>
<feature type="domain" description="Ubiquitin-like" evidence="12">
    <location>
        <begin position="545"/>
        <end position="623"/>
    </location>
</feature>
<keyword evidence="16" id="KW-1185">Reference proteome</keyword>
<dbReference type="GO" id="GO:0020037">
    <property type="term" value="F:heme binding"/>
    <property type="evidence" value="ECO:0007669"/>
    <property type="project" value="InterPro"/>
</dbReference>
<dbReference type="PROSITE" id="PS51039">
    <property type="entry name" value="ZF_AN1"/>
    <property type="match status" value="1"/>
</dbReference>
<dbReference type="Proteomes" id="UP000596902">
    <property type="component" value="Unassembled WGS sequence"/>
</dbReference>
<feature type="domain" description="Cytochrome b5 heme-binding" evidence="13">
    <location>
        <begin position="3"/>
        <end position="78"/>
    </location>
</feature>
<dbReference type="PROSITE" id="PS50053">
    <property type="entry name" value="UBIQUITIN_2"/>
    <property type="match status" value="1"/>
</dbReference>
<keyword evidence="3" id="KW-0349">Heme</keyword>
<dbReference type="SMART" id="SM01117">
    <property type="entry name" value="Cyt-b5"/>
    <property type="match status" value="1"/>
</dbReference>
<name>A0A8H7EJT8_9PLEO</name>
<evidence type="ECO:0000256" key="8">
    <source>
        <dbReference type="ARBA" id="ARBA00022833"/>
    </source>
</evidence>
<dbReference type="PROSITE" id="PS00191">
    <property type="entry name" value="CYTOCHROME_B5_1"/>
    <property type="match status" value="1"/>
</dbReference>
<dbReference type="InterPro" id="IPR036250">
    <property type="entry name" value="AcylCo_DH-like_C"/>
</dbReference>
<proteinExistence type="inferred from homology"/>
<evidence type="ECO:0000259" key="14">
    <source>
        <dbReference type="PROSITE" id="PS51039"/>
    </source>
</evidence>
<accession>A0A8H7EJT8</accession>
<dbReference type="GO" id="GO:0008270">
    <property type="term" value="F:zinc ion binding"/>
    <property type="evidence" value="ECO:0007669"/>
    <property type="project" value="UniProtKB-KW"/>
</dbReference>
<evidence type="ECO:0000256" key="3">
    <source>
        <dbReference type="ARBA" id="ARBA00022617"/>
    </source>
</evidence>
<keyword evidence="5" id="KW-0479">Metal-binding</keyword>
<dbReference type="Gene3D" id="1.20.140.10">
    <property type="entry name" value="Butyryl-CoA Dehydrogenase, subunit A, domain 3"/>
    <property type="match status" value="1"/>
</dbReference>
<dbReference type="InterPro" id="IPR001199">
    <property type="entry name" value="Cyt_B5-like_heme/steroid-bd"/>
</dbReference>
<evidence type="ECO:0000259" key="13">
    <source>
        <dbReference type="PROSITE" id="PS50255"/>
    </source>
</evidence>
<gene>
    <name evidence="15" type="ORF">GT037_000673</name>
</gene>
<dbReference type="SUPFAM" id="SSF56645">
    <property type="entry name" value="Acyl-CoA dehydrogenase NM domain-like"/>
    <property type="match status" value="1"/>
</dbReference>
<evidence type="ECO:0000259" key="12">
    <source>
        <dbReference type="PROSITE" id="PS50053"/>
    </source>
</evidence>
<dbReference type="Pfam" id="PF02770">
    <property type="entry name" value="Acyl-CoA_dh_M"/>
    <property type="match status" value="1"/>
</dbReference>
<dbReference type="InterPro" id="IPR009100">
    <property type="entry name" value="AcylCoA_DH/oxidase_NM_dom_sf"/>
</dbReference>
<evidence type="ECO:0000256" key="9">
    <source>
        <dbReference type="ARBA" id="ARBA00023002"/>
    </source>
</evidence>
<evidence type="ECO:0000256" key="6">
    <source>
        <dbReference type="ARBA" id="ARBA00022771"/>
    </source>
</evidence>
<keyword evidence="7" id="KW-0274">FAD</keyword>
<evidence type="ECO:0000256" key="4">
    <source>
        <dbReference type="ARBA" id="ARBA00022630"/>
    </source>
</evidence>
<dbReference type="InterPro" id="IPR029071">
    <property type="entry name" value="Ubiquitin-like_domsf"/>
</dbReference>
<dbReference type="SUPFAM" id="SSF118310">
    <property type="entry name" value="AN1-like Zinc finger"/>
    <property type="match status" value="1"/>
</dbReference>
<dbReference type="Gene3D" id="2.40.110.10">
    <property type="entry name" value="Butyryl-CoA Dehydrogenase, subunit A, domain 2"/>
    <property type="match status" value="1"/>
</dbReference>
<comment type="similarity">
    <text evidence="2">Belongs to the acyl-CoA dehydrogenase family.</text>
</comment>
<dbReference type="Gene3D" id="4.10.1110.10">
    <property type="entry name" value="AN1-like Zinc finger"/>
    <property type="match status" value="1"/>
</dbReference>
<dbReference type="PANTHER" id="PTHR48083">
    <property type="entry name" value="MEDIUM-CHAIN SPECIFIC ACYL-COA DEHYDROGENASE, MITOCHONDRIAL-RELATED"/>
    <property type="match status" value="1"/>
</dbReference>
<evidence type="ECO:0000256" key="7">
    <source>
        <dbReference type="ARBA" id="ARBA00022827"/>
    </source>
</evidence>
<feature type="domain" description="AN1-type" evidence="14">
    <location>
        <begin position="625"/>
        <end position="674"/>
    </location>
</feature>
<dbReference type="SUPFAM" id="SSF55856">
    <property type="entry name" value="Cytochrome b5-like heme/steroid binding domain"/>
    <property type="match status" value="1"/>
</dbReference>
<keyword evidence="10" id="KW-0408">Iron</keyword>
<dbReference type="Gene3D" id="1.10.540.10">
    <property type="entry name" value="Acyl-CoA dehydrogenase/oxidase, N-terminal domain"/>
    <property type="match status" value="1"/>
</dbReference>
<keyword evidence="4" id="KW-0285">Flavoprotein</keyword>
<dbReference type="InterPro" id="IPR006089">
    <property type="entry name" value="Acyl-CoA_DH_CS"/>
</dbReference>
<dbReference type="PROSITE" id="PS50255">
    <property type="entry name" value="CYTOCHROME_B5_2"/>
    <property type="match status" value="1"/>
</dbReference>
<evidence type="ECO:0000313" key="16">
    <source>
        <dbReference type="Proteomes" id="UP000596902"/>
    </source>
</evidence>
<dbReference type="Gene3D" id="3.10.120.10">
    <property type="entry name" value="Cytochrome b5-like heme/steroid binding domain"/>
    <property type="match status" value="1"/>
</dbReference>
<dbReference type="InterPro" id="IPR000626">
    <property type="entry name" value="Ubiquitin-like_dom"/>
</dbReference>
<dbReference type="Gene3D" id="3.10.20.90">
    <property type="entry name" value="Phosphatidylinositol 3-kinase Catalytic Subunit, Chain A, domain 1"/>
    <property type="match status" value="1"/>
</dbReference>
<dbReference type="PANTHER" id="PTHR48083:SF28">
    <property type="entry name" value="ACYL-COA DEHYDROGENASE FAMILY PROTEIN (AFU_ORTHOLOGUE AFUA_6G10880)-RELATED"/>
    <property type="match status" value="1"/>
</dbReference>
<dbReference type="AlphaFoldDB" id="A0A8H7EJT8"/>
<dbReference type="InterPro" id="IPR006091">
    <property type="entry name" value="Acyl-CoA_Oxase/DH_mid-dom"/>
</dbReference>
<reference evidence="15" key="2">
    <citation type="submission" date="2020-08" db="EMBL/GenBank/DDBJ databases">
        <title>Draft Genome Sequence of Cumin Blight Pathogen Alternaria burnsii.</title>
        <authorList>
            <person name="Feng Z."/>
        </authorList>
    </citation>
    <scope>NUCLEOTIDE SEQUENCE</scope>
    <source>
        <strain evidence="15">CBS107.38</strain>
    </source>
</reference>
<dbReference type="InterPro" id="IPR046373">
    <property type="entry name" value="Acyl-CoA_Oxase/DH_mid-dom_sf"/>
</dbReference>
<dbReference type="RefSeq" id="XP_038791576.1">
    <property type="nucleotide sequence ID" value="XM_038925720.1"/>
</dbReference>
<keyword evidence="6 11" id="KW-0863">Zinc-finger</keyword>
<protein>
    <submittedName>
        <fullName evidence="15">Acyl-dehydrogenase family protein</fullName>
    </submittedName>
</protein>
<comment type="caution">
    <text evidence="15">The sequence shown here is derived from an EMBL/GenBank/DDBJ whole genome shotgun (WGS) entry which is preliminary data.</text>
</comment>
<dbReference type="Pfam" id="PF00441">
    <property type="entry name" value="Acyl-CoA_dh_1"/>
    <property type="match status" value="1"/>
</dbReference>
<dbReference type="EMBL" id="JAAABM010000001">
    <property type="protein sequence ID" value="KAF7681697.1"/>
    <property type="molecule type" value="Genomic_DNA"/>
</dbReference>
<dbReference type="InterPro" id="IPR050741">
    <property type="entry name" value="Acyl-CoA_dehydrogenase"/>
</dbReference>
<evidence type="ECO:0000313" key="15">
    <source>
        <dbReference type="EMBL" id="KAF7681697.1"/>
    </source>
</evidence>
<evidence type="ECO:0000256" key="5">
    <source>
        <dbReference type="ARBA" id="ARBA00022723"/>
    </source>
</evidence>
<dbReference type="InterPro" id="IPR018506">
    <property type="entry name" value="Cyt_B5_heme-BS"/>
</dbReference>
<dbReference type="Pfam" id="PF01428">
    <property type="entry name" value="zf-AN1"/>
    <property type="match status" value="1"/>
</dbReference>
<comment type="cofactor">
    <cofactor evidence="1">
        <name>FAD</name>
        <dbReference type="ChEBI" id="CHEBI:57692"/>
    </cofactor>
</comment>
<dbReference type="PROSITE" id="PS00072">
    <property type="entry name" value="ACYL_COA_DH_1"/>
    <property type="match status" value="1"/>
</dbReference>
<dbReference type="InterPro" id="IPR013786">
    <property type="entry name" value="AcylCoA_DH/ox_N"/>
</dbReference>
<evidence type="ECO:0000256" key="11">
    <source>
        <dbReference type="PROSITE-ProRule" id="PRU00449"/>
    </source>
</evidence>
<dbReference type="InterPro" id="IPR036400">
    <property type="entry name" value="Cyt_B5-like_heme/steroid_sf"/>
</dbReference>
<dbReference type="SUPFAM" id="SSF54236">
    <property type="entry name" value="Ubiquitin-like"/>
    <property type="match status" value="1"/>
</dbReference>
<dbReference type="InterPro" id="IPR035896">
    <property type="entry name" value="AN1-like_Znf"/>
</dbReference>
<dbReference type="InterPro" id="IPR009075">
    <property type="entry name" value="AcylCo_DH/oxidase_C"/>
</dbReference>
<dbReference type="GO" id="GO:0003995">
    <property type="term" value="F:acyl-CoA dehydrogenase activity"/>
    <property type="evidence" value="ECO:0007669"/>
    <property type="project" value="InterPro"/>
</dbReference>
<dbReference type="Pfam" id="PF00173">
    <property type="entry name" value="Cyt-b5"/>
    <property type="match status" value="1"/>
</dbReference>
<dbReference type="GO" id="GO:0005737">
    <property type="term" value="C:cytoplasm"/>
    <property type="evidence" value="ECO:0007669"/>
    <property type="project" value="TreeGrafter"/>
</dbReference>
<keyword evidence="9" id="KW-0560">Oxidoreductase</keyword>
<dbReference type="Pfam" id="PF00240">
    <property type="entry name" value="ubiquitin"/>
    <property type="match status" value="1"/>
</dbReference>
<dbReference type="GO" id="GO:0033539">
    <property type="term" value="P:fatty acid beta-oxidation using acyl-CoA dehydrogenase"/>
    <property type="evidence" value="ECO:0007669"/>
    <property type="project" value="TreeGrafter"/>
</dbReference>
<dbReference type="InterPro" id="IPR000058">
    <property type="entry name" value="Znf_AN1"/>
</dbReference>
<dbReference type="SMART" id="SM00154">
    <property type="entry name" value="ZnF_AN1"/>
    <property type="match status" value="1"/>
</dbReference>
<dbReference type="GO" id="GO:0050660">
    <property type="term" value="F:flavin adenine dinucleotide binding"/>
    <property type="evidence" value="ECO:0007669"/>
    <property type="project" value="InterPro"/>
</dbReference>
<dbReference type="SMART" id="SM00213">
    <property type="entry name" value="UBQ"/>
    <property type="match status" value="1"/>
</dbReference>
<reference evidence="15" key="1">
    <citation type="submission" date="2020-01" db="EMBL/GenBank/DDBJ databases">
        <authorList>
            <person name="Feng Z.H.Z."/>
        </authorList>
    </citation>
    <scope>NUCLEOTIDE SEQUENCE</scope>
    <source>
        <strain evidence="15">CBS107.38</strain>
    </source>
</reference>
<evidence type="ECO:0000256" key="1">
    <source>
        <dbReference type="ARBA" id="ARBA00001974"/>
    </source>
</evidence>
<organism evidence="15 16">
    <name type="scientific">Alternaria burnsii</name>
    <dbReference type="NCBI Taxonomy" id="1187904"/>
    <lineage>
        <taxon>Eukaryota</taxon>
        <taxon>Fungi</taxon>
        <taxon>Dikarya</taxon>
        <taxon>Ascomycota</taxon>
        <taxon>Pezizomycotina</taxon>
        <taxon>Dothideomycetes</taxon>
        <taxon>Pleosporomycetidae</taxon>
        <taxon>Pleosporales</taxon>
        <taxon>Pleosporineae</taxon>
        <taxon>Pleosporaceae</taxon>
        <taxon>Alternaria</taxon>
        <taxon>Alternaria sect. Alternaria</taxon>
    </lineage>
</organism>
<dbReference type="InterPro" id="IPR037069">
    <property type="entry name" value="AcylCoA_DH/ox_N_sf"/>
</dbReference>
<evidence type="ECO:0000256" key="2">
    <source>
        <dbReference type="ARBA" id="ARBA00009347"/>
    </source>
</evidence>
<sequence length="695" mass="77197">MPHATLTRESVASHNTPEDLWCIIDHKVYDLSDFVDAHPGGSVVLEQVAGQDATTAFYNLHRQEVLDKYQELCIGTIEGEKSEVIVGKPGDLSPVPYAEPLWLRPQFKSPYFKESHRALQKEVRKFVDTHVTPEAQQKEKDGTYISQELINKMAENDMLAMRLGPGKHLHGKNLMGVVKGEEFDYLHDLIQAQEGVRANARGFQDGNMAGMTISLTAVLQWMPESELKTRVVNEVLTGKKKMCLAITEAFAGSDVAGIRTTATLTPDGKHYIVRGTKKWITNGMFCDYFVTGCKTEKGFSVLLIERDEAVETKLIKTSYSTTAGTAFVEFNDAKVPVDHLLGEEHKGFVVIMSNFNHERFMMACAVIRQSRTVVEECLKWSNQRIVFGKKLIEQPAIRQKLAKMISHVEANQAWLESIAYQMTHMSYAQQSKHLGGPIGLLKSYATRSAHEIADEAVNIFGGRGITQGGMGRVIEQFHRTYKFDAILGAGQFAATTRRSHQRHLTRSPHPHTTPARTWLSATATMRRSSSISSISSSSSESEDTMQIFVKTVSGSSTIPLTIPSNTSISTLRSLLALRTNLSTPSDLRIVHAGKHLSSSDTTLADYAIGPNSTLHLALPLRGGMPPKKIRCSFKDCKDRAQPIVGDCGFCQGRHCSRHRMLEDHKCEGLEDCKKESHDRNADKLNSERTVAIKGV</sequence>
<dbReference type="SUPFAM" id="SSF47203">
    <property type="entry name" value="Acyl-CoA dehydrogenase C-terminal domain-like"/>
    <property type="match status" value="1"/>
</dbReference>